<evidence type="ECO:0000313" key="2">
    <source>
        <dbReference type="EMBL" id="CAE2224385.1"/>
    </source>
</evidence>
<reference evidence="2" key="1">
    <citation type="submission" date="2021-01" db="EMBL/GenBank/DDBJ databases">
        <authorList>
            <person name="Corre E."/>
            <person name="Pelletier E."/>
            <person name="Niang G."/>
            <person name="Scheremetjew M."/>
            <person name="Finn R."/>
            <person name="Kale V."/>
            <person name="Holt S."/>
            <person name="Cochrane G."/>
            <person name="Meng A."/>
            <person name="Brown T."/>
            <person name="Cohen L."/>
        </authorList>
    </citation>
    <scope>NUCLEOTIDE SEQUENCE</scope>
    <source>
        <strain evidence="2">Isolate 1302-5</strain>
    </source>
</reference>
<feature type="signal peptide" evidence="1">
    <location>
        <begin position="1"/>
        <end position="17"/>
    </location>
</feature>
<sequence length="116" mass="12667">MHLEEVIVIILLLLADALYSIRATMDVNVPPVPKGGNGLLCVPIVELVEGDKVLDAGPEEFNGLEIGRIGRRPKDTVALTIEKFFNGTLEEGWLVFLEPFDKGKIKLVGGQKAEEV</sequence>
<name>A0A7S4IBV7_9STRA</name>
<dbReference type="AlphaFoldDB" id="A0A7S4IBV7"/>
<evidence type="ECO:0000256" key="1">
    <source>
        <dbReference type="SAM" id="SignalP"/>
    </source>
</evidence>
<protein>
    <submittedName>
        <fullName evidence="2">Uncharacterized protein</fullName>
    </submittedName>
</protein>
<accession>A0A7S4IBV7</accession>
<organism evidence="2">
    <name type="scientific">Odontella aurita</name>
    <dbReference type="NCBI Taxonomy" id="265563"/>
    <lineage>
        <taxon>Eukaryota</taxon>
        <taxon>Sar</taxon>
        <taxon>Stramenopiles</taxon>
        <taxon>Ochrophyta</taxon>
        <taxon>Bacillariophyta</taxon>
        <taxon>Mediophyceae</taxon>
        <taxon>Biddulphiophycidae</taxon>
        <taxon>Eupodiscales</taxon>
        <taxon>Odontellaceae</taxon>
        <taxon>Odontella</taxon>
    </lineage>
</organism>
<gene>
    <name evidence="2" type="ORF">OAUR00152_LOCUS9657</name>
</gene>
<feature type="chain" id="PRO_5030756347" evidence="1">
    <location>
        <begin position="18"/>
        <end position="116"/>
    </location>
</feature>
<proteinExistence type="predicted"/>
<keyword evidence="1" id="KW-0732">Signal</keyword>
<dbReference type="EMBL" id="HBKQ01014046">
    <property type="protein sequence ID" value="CAE2224385.1"/>
    <property type="molecule type" value="Transcribed_RNA"/>
</dbReference>